<name>A0A1G6L9H5_NIADE</name>
<feature type="domain" description="Fido" evidence="3">
    <location>
        <begin position="94"/>
        <end position="251"/>
    </location>
</feature>
<evidence type="ECO:0000259" key="3">
    <source>
        <dbReference type="PROSITE" id="PS51459"/>
    </source>
</evidence>
<organism evidence="4 5">
    <name type="scientific">Niabella drilacis (strain DSM 25811 / CCM 8410 / CCUG 62505 / LMG 26954 / E90)</name>
    <dbReference type="NCBI Taxonomy" id="1285928"/>
    <lineage>
        <taxon>Bacteria</taxon>
        <taxon>Pseudomonadati</taxon>
        <taxon>Bacteroidota</taxon>
        <taxon>Chitinophagia</taxon>
        <taxon>Chitinophagales</taxon>
        <taxon>Chitinophagaceae</taxon>
        <taxon>Niabella</taxon>
    </lineage>
</organism>
<feature type="binding site" evidence="2">
    <location>
        <begin position="187"/>
        <end position="194"/>
    </location>
    <ligand>
        <name>ATP</name>
        <dbReference type="ChEBI" id="CHEBI:30616"/>
    </ligand>
</feature>
<dbReference type="PANTHER" id="PTHR13504">
    <property type="entry name" value="FIDO DOMAIN-CONTAINING PROTEIN DDB_G0283145"/>
    <property type="match status" value="1"/>
</dbReference>
<dbReference type="PROSITE" id="PS51459">
    <property type="entry name" value="FIDO"/>
    <property type="match status" value="1"/>
</dbReference>
<dbReference type="RefSeq" id="WP_090388897.1">
    <property type="nucleotide sequence ID" value="NZ_FMZO01000002.1"/>
</dbReference>
<dbReference type="EMBL" id="FMZO01000002">
    <property type="protein sequence ID" value="SDC40032.1"/>
    <property type="molecule type" value="Genomic_DNA"/>
</dbReference>
<dbReference type="InterPro" id="IPR040198">
    <property type="entry name" value="Fido_containing"/>
</dbReference>
<dbReference type="OrthoDB" id="9814400at2"/>
<dbReference type="Gene3D" id="1.10.3290.10">
    <property type="entry name" value="Fido-like domain"/>
    <property type="match status" value="1"/>
</dbReference>
<dbReference type="GO" id="GO:0005524">
    <property type="term" value="F:ATP binding"/>
    <property type="evidence" value="ECO:0007669"/>
    <property type="project" value="UniProtKB-KW"/>
</dbReference>
<evidence type="ECO:0000256" key="2">
    <source>
        <dbReference type="PIRSR" id="PIRSR640198-2"/>
    </source>
</evidence>
<accession>A0A1G6L9H5</accession>
<dbReference type="PANTHER" id="PTHR13504:SF38">
    <property type="entry name" value="FIDO DOMAIN-CONTAINING PROTEIN"/>
    <property type="match status" value="1"/>
</dbReference>
<gene>
    <name evidence="4" type="ORF">SAMN04487894_102275</name>
</gene>
<keyword evidence="5" id="KW-1185">Reference proteome</keyword>
<dbReference type="Pfam" id="PF02661">
    <property type="entry name" value="Fic"/>
    <property type="match status" value="1"/>
</dbReference>
<dbReference type="SUPFAM" id="SSF140931">
    <property type="entry name" value="Fic-like"/>
    <property type="match status" value="1"/>
</dbReference>
<keyword evidence="2" id="KW-0067">ATP-binding</keyword>
<reference evidence="5" key="1">
    <citation type="submission" date="2016-10" db="EMBL/GenBank/DDBJ databases">
        <authorList>
            <person name="Varghese N."/>
            <person name="Submissions S."/>
        </authorList>
    </citation>
    <scope>NUCLEOTIDE SEQUENCE [LARGE SCALE GENOMIC DNA]</scope>
    <source>
        <strain evidence="5">DSM 25811 / CCM 8410 / LMG 26954 / E90</strain>
    </source>
</reference>
<protein>
    <submittedName>
        <fullName evidence="4">Fic/DOC family protein</fullName>
    </submittedName>
</protein>
<evidence type="ECO:0000313" key="5">
    <source>
        <dbReference type="Proteomes" id="UP000198757"/>
    </source>
</evidence>
<dbReference type="InterPro" id="IPR003812">
    <property type="entry name" value="Fido"/>
</dbReference>
<keyword evidence="2" id="KW-0547">Nucleotide-binding</keyword>
<dbReference type="STRING" id="1285928.SAMN04487894_102275"/>
<evidence type="ECO:0000256" key="1">
    <source>
        <dbReference type="PIRSR" id="PIRSR640198-1"/>
    </source>
</evidence>
<dbReference type="Proteomes" id="UP000198757">
    <property type="component" value="Unassembled WGS sequence"/>
</dbReference>
<dbReference type="InterPro" id="IPR036597">
    <property type="entry name" value="Fido-like_dom_sf"/>
</dbReference>
<proteinExistence type="predicted"/>
<feature type="active site" evidence="1">
    <location>
        <position position="183"/>
    </location>
</feature>
<dbReference type="AlphaFoldDB" id="A0A1G6L9H5"/>
<evidence type="ECO:0000313" key="4">
    <source>
        <dbReference type="EMBL" id="SDC40032.1"/>
    </source>
</evidence>
<sequence>MEFELLKSDLLKSFEKKVTVSVSRCFKDLSETGFTIQDFKHYLLAGAVASSQIEGSTLDLDSFFVSKANHKNTREVREIENLVKAYQYAKRYGLTQKGLLTCLEILSGSFTHITKGQKGRYRKTQVGIRGWQGLVYMAIEPENVPDEMNKLFADISVLLEKNLTLKQVLYYSAYIHFIFAKIHPFADGNGRAARLLEKWFLAAHLGTAIWSIPSEKYYYDNRAAYYNGLNIGIDYYETLKQLDRILPFLSLLPKAVCYKPVD</sequence>